<evidence type="ECO:0000259" key="9">
    <source>
        <dbReference type="Pfam" id="PF21093"/>
    </source>
</evidence>
<gene>
    <name evidence="10" type="ORF">OHK93_007845</name>
</gene>
<dbReference type="Proteomes" id="UP001161017">
    <property type="component" value="Unassembled WGS sequence"/>
</dbReference>
<dbReference type="GO" id="GO:0051028">
    <property type="term" value="P:mRNA transport"/>
    <property type="evidence" value="ECO:0007669"/>
    <property type="project" value="UniProtKB-KW"/>
</dbReference>
<keyword evidence="7" id="KW-0539">Nucleus</keyword>
<keyword evidence="5" id="KW-0811">Translocation</keyword>
<dbReference type="PANTHER" id="PTHR31431">
    <property type="entry name" value="NUCLEOPORIN NUP188 HOMOLOG"/>
    <property type="match status" value="1"/>
</dbReference>
<dbReference type="Gene3D" id="1.25.10.70">
    <property type="match status" value="1"/>
</dbReference>
<dbReference type="Pfam" id="PF21093">
    <property type="entry name" value="Nup188_N-subdom_III"/>
    <property type="match status" value="1"/>
</dbReference>
<dbReference type="InterPro" id="IPR041634">
    <property type="entry name" value="Nup188_C"/>
</dbReference>
<dbReference type="GO" id="GO:0017056">
    <property type="term" value="F:structural constituent of nuclear pore"/>
    <property type="evidence" value="ECO:0007669"/>
    <property type="project" value="InterPro"/>
</dbReference>
<evidence type="ECO:0000256" key="7">
    <source>
        <dbReference type="ARBA" id="ARBA00023242"/>
    </source>
</evidence>
<dbReference type="InterPro" id="IPR048883">
    <property type="entry name" value="Nup188_N-subdom_III"/>
</dbReference>
<keyword evidence="11" id="KW-1185">Reference proteome</keyword>
<evidence type="ECO:0000259" key="8">
    <source>
        <dbReference type="Pfam" id="PF18378"/>
    </source>
</evidence>
<keyword evidence="6" id="KW-0906">Nuclear pore complex</keyword>
<evidence type="ECO:0000256" key="2">
    <source>
        <dbReference type="ARBA" id="ARBA00022448"/>
    </source>
</evidence>
<evidence type="ECO:0000313" key="11">
    <source>
        <dbReference type="Proteomes" id="UP001161017"/>
    </source>
</evidence>
<name>A0AA43QQJ4_9LECA</name>
<dbReference type="Pfam" id="PF18378">
    <property type="entry name" value="Nup188_C"/>
    <property type="match status" value="1"/>
</dbReference>
<reference evidence="10" key="1">
    <citation type="journal article" date="2023" name="Genome Biol. Evol.">
        <title>First Whole Genome Sequence and Flow Cytometry Genome Size Data for the Lichen-Forming Fungus Ramalina farinacea (Ascomycota).</title>
        <authorList>
            <person name="Llewellyn T."/>
            <person name="Mian S."/>
            <person name="Hill R."/>
            <person name="Leitch I.J."/>
            <person name="Gaya E."/>
        </authorList>
    </citation>
    <scope>NUCLEOTIDE SEQUENCE</scope>
    <source>
        <strain evidence="10">LIQ254RAFAR</strain>
    </source>
</reference>
<protein>
    <recommendedName>
        <fullName evidence="12">Nucleoporin</fullName>
    </recommendedName>
</protein>
<evidence type="ECO:0000256" key="4">
    <source>
        <dbReference type="ARBA" id="ARBA00022927"/>
    </source>
</evidence>
<accession>A0AA43QQJ4</accession>
<dbReference type="EMBL" id="JAPUFD010000007">
    <property type="protein sequence ID" value="MDI1488570.1"/>
    <property type="molecule type" value="Genomic_DNA"/>
</dbReference>
<dbReference type="GO" id="GO:0006405">
    <property type="term" value="P:RNA export from nucleus"/>
    <property type="evidence" value="ECO:0007669"/>
    <property type="project" value="TreeGrafter"/>
</dbReference>
<keyword evidence="3" id="KW-0509">mRNA transport</keyword>
<dbReference type="PANTHER" id="PTHR31431:SF1">
    <property type="entry name" value="NUCLEOPORIN NUP188"/>
    <property type="match status" value="1"/>
</dbReference>
<feature type="domain" description="Nuclear pore protein Nup188 C-terminal" evidence="8">
    <location>
        <begin position="1501"/>
        <end position="1873"/>
    </location>
</feature>
<evidence type="ECO:0000256" key="6">
    <source>
        <dbReference type="ARBA" id="ARBA00023132"/>
    </source>
</evidence>
<keyword evidence="2" id="KW-0813">Transport</keyword>
<evidence type="ECO:0000256" key="5">
    <source>
        <dbReference type="ARBA" id="ARBA00023010"/>
    </source>
</evidence>
<evidence type="ECO:0000313" key="10">
    <source>
        <dbReference type="EMBL" id="MDI1488570.1"/>
    </source>
</evidence>
<keyword evidence="4" id="KW-0653">Protein transport</keyword>
<feature type="domain" description="Nucleoporin Nup188 N-terminal subdomain III" evidence="9">
    <location>
        <begin position="739"/>
        <end position="1195"/>
    </location>
</feature>
<evidence type="ECO:0000256" key="3">
    <source>
        <dbReference type="ARBA" id="ARBA00022816"/>
    </source>
</evidence>
<proteinExistence type="predicted"/>
<organism evidence="10 11">
    <name type="scientific">Ramalina farinacea</name>
    <dbReference type="NCBI Taxonomy" id="258253"/>
    <lineage>
        <taxon>Eukaryota</taxon>
        <taxon>Fungi</taxon>
        <taxon>Dikarya</taxon>
        <taxon>Ascomycota</taxon>
        <taxon>Pezizomycotina</taxon>
        <taxon>Lecanoromycetes</taxon>
        <taxon>OSLEUM clade</taxon>
        <taxon>Lecanoromycetidae</taxon>
        <taxon>Lecanorales</taxon>
        <taxon>Lecanorineae</taxon>
        <taxon>Ramalinaceae</taxon>
        <taxon>Ramalina</taxon>
    </lineage>
</organism>
<comment type="caution">
    <text evidence="10">The sequence shown here is derived from an EMBL/GenBank/DDBJ whole genome shotgun (WGS) entry which is preliminary data.</text>
</comment>
<comment type="subcellular location">
    <subcellularLocation>
        <location evidence="1">Nucleus</location>
        <location evidence="1">Nuclear pore complex</location>
    </subcellularLocation>
</comment>
<dbReference type="GO" id="GO:0044611">
    <property type="term" value="C:nuclear pore inner ring"/>
    <property type="evidence" value="ECO:0007669"/>
    <property type="project" value="TreeGrafter"/>
</dbReference>
<sequence>MAPAGEAYFAPLDRCFNGDHQLWSWATCFNALSHLNPNDENESIKKFLSDPQTLALLFQPIAPFSSPSNQSKSSFDTKTSPINVAQKEHSQYDIDEIKEDTLWLSKTVQIDELAALRIVVLEWQTRSAAQLLQSSSLRSVPDAGPTLNQSITGHGSVWAKSRSQGQGAPKLSTELVRKSRLLDLFLQERRYLLKCAQFILSFALHDAAELEAGGAESIAAGETQWLTDIGLDLLCQWSQEATVSSKNPRQGKGFLIEATTAIQTKITKLGEGSGWLVPETIQTDIEILWGTNQAIEIVHMMQIMQDLLQSTTTITNADSIIPWFRLMSEVAFLEGFQLPYPGLESTYSLPLQSLSALVSLAFLNVTSVIDLLNQSAAASVSAPGAADRNPYILSQPATNEINDILLNSVAFAASSPACLAWSVITQTLREIAFASREARELRHSGQAADGYGALESSDADGLERPVTRSISALTRRTSTSSDTSQQTTLIEDIHESMNPMGLDEDYISFLAKSAVTDGKVFDVVTALAAGYCPSYGFKHNGFIGQRMRTCLLDLLRASVLFLEYQPALLSTTMAVVTGQERYWDMVDKSSQSNLSGPATLLRQDEALKRKIFLVALTRFPYETLPLLQICRALAFQEHKVDTSSGVWSSLEELTVFTCMLPSSYSGYKSVRDDEETTHIELLEDYTYDLQTGSNDQSSNKSLREPLTLMDKSSRHASASFVRIPQGTQGQVLTDSKPLVVAWNHRYSGITYIGKVLQCASHRRLAGEISDSAAFAGMIIEGISLITAMLFSALRSTLDGGDAAAAHESASSILGQASDGLDRNQDIVSVVFQLFEEELYKRQKPSGSDESLAILVECVCFTHALLQIMPDRVWPFLGRSGLLGMGDGGGRLGAIVSSFEIATGRYDFLFSCVRLFDALVDDVTKNTILRKTPSKAVTRFTTTVHFGTGVSQNTMAQILVNFQRILLDVFDSIGSWLFVNPCERAEIRYWLCRSFEKLLTNSFETIGDHITSRKLAESLLPAAYIIVDVYLPQAKNDVNIEPLLRICSEGLTLATTSLPTAGDHYTVDQTVASLKLLATFISLADTLDRDSSYLQQHLFRNAELFARLYATDETYRVSVIQLFDVLVRAASKSSGEQQPPSLLGHLGHDHAASFLNTLSIIDQPRNNETLSIAIWRFLGAIVSTRQQWFAQYIFTGETPRTILKSKINAKDAAGGQSRSILRLALDALSMIGSLSPQKAVNLLDFVALAADYWPGVLPILDSHPHFLLNILNHTTQVDSASSGQKTLRTSLDFHSAKIASDVFDILTLYTQWAQQEDKSKFAQEILKHIAHLSRLAVIVPSYNASLHSNLRKNFAAKFPACQLQDFERTGLRPATLGDSFFYNVSVATSMLSFDPMWIGRNGQGFIDEVKRVNVNLSLVEAQGALFHSWRSLLVELRATLGRQTPFKKVMAQTIVACLRANADNTLPEVFCKRLAGSRLDLAFTLLESLNDDMERDAGVEAILPVAWDTLRQHNTNLEAALIAEDADCHRMLLQILYLALQVHTKPMTTNQTTTPPNQQTPSSPYIIDIALEVTAAIARGFRSLTALLHSSPGLVSPADFSLLTALLRSCLQIPGLTRNADHLMNSFAHTATPRCAATLLSWSDTLAASSGGDPIYGECALLFLLELSSVPPLAESLAVDGVLSYILSTALADLLQSRAFGPFDNPPRMYAIWAKVLLPLMLNLLTTVGPALAAEISAALNIFPHQLARASQALGSTSGRGAVERGQDIITLSMVQELHCLALIVNVLRIYKEAGASAAVVAADVEDVKWDGAAVKEDVDALLQARRGSLEDKIMATNEREARWARMKPVREGVGGSRLEEKVLVELKRVAAVLGGAEG</sequence>
<evidence type="ECO:0008006" key="12">
    <source>
        <dbReference type="Google" id="ProtNLM"/>
    </source>
</evidence>
<dbReference type="GO" id="GO:0006606">
    <property type="term" value="P:protein import into nucleus"/>
    <property type="evidence" value="ECO:0007669"/>
    <property type="project" value="TreeGrafter"/>
</dbReference>
<dbReference type="InterPro" id="IPR044840">
    <property type="entry name" value="Nup188"/>
</dbReference>
<evidence type="ECO:0000256" key="1">
    <source>
        <dbReference type="ARBA" id="ARBA00004567"/>
    </source>
</evidence>